<comment type="caution">
    <text evidence="3">The sequence shown here is derived from an EMBL/GenBank/DDBJ whole genome shotgun (WGS) entry which is preliminary data.</text>
</comment>
<feature type="transmembrane region" description="Helical" evidence="2">
    <location>
        <begin position="207"/>
        <end position="227"/>
    </location>
</feature>
<dbReference type="AlphaFoldDB" id="A0A0B4HZ01"/>
<keyword evidence="4" id="KW-1185">Reference proteome</keyword>
<gene>
    <name evidence="3" type="ORF">MGU_07787</name>
</gene>
<feature type="transmembrane region" description="Helical" evidence="2">
    <location>
        <begin position="165"/>
        <end position="187"/>
    </location>
</feature>
<evidence type="ECO:0000256" key="2">
    <source>
        <dbReference type="SAM" id="Phobius"/>
    </source>
</evidence>
<accession>A0A0B4HZ01</accession>
<evidence type="ECO:0000256" key="1">
    <source>
        <dbReference type="SAM" id="MobiDB-lite"/>
    </source>
</evidence>
<dbReference type="EMBL" id="AZNH01000035">
    <property type="protein sequence ID" value="KID84994.1"/>
    <property type="molecule type" value="Genomic_DNA"/>
</dbReference>
<evidence type="ECO:0000313" key="4">
    <source>
        <dbReference type="Proteomes" id="UP000031192"/>
    </source>
</evidence>
<protein>
    <submittedName>
        <fullName evidence="3">Uncharacterized protein</fullName>
    </submittedName>
</protein>
<keyword evidence="2" id="KW-1133">Transmembrane helix</keyword>
<proteinExistence type="predicted"/>
<sequence length="756" mass="83870">MEDQHNGSPQAPCPSEDEGRLRQPLPPNSDEDSRTISEASRDGFYPLHNLELEEVLSLAQGEHTPPSSLPVAVTVTELQGQGQPVHSDADGSAEREPFLGPLDSQNLEPEPQTRLENSLRGKFMAALSSSPRVEHKDHVVLQSLPLGEAATPKSTRPKVKPFWKVWMLEMACILLSFSTFILIVMVLSKFNQQSVPDLPLKVTLNTMLSFLVTLAKAAFMFPVSIAISRAQWSWFLQERPLYDFHVFDQASRGTWGSLVLLWRIRGSHFIALGAILMVVSTLTSPVTQLAINYAVRDVVASGEANTFAVRTIMSPQDLIGWATQKSALITTVVDSIGMTGFIRTVSPLGAFCSTGNCTFDRFQSLGICMEMANISSHLHIQEFKDPEPSQRALFGIPNDFDIFPGEKIWKASLPGDYDLIHQVIHNMPSDVADFAYLEELAKYMAGIPEIQHQALEVLFYLCVQSYETSFRKGVETTSMVGSLAKPLEQETHFFLDMNCTSQLHNKTQSCESTKSRWNDTIRLESPVKALRGLNSSEGGFSANYRSMEDMAKEMKQGLTGAVELLYHPRYFPDPRIGAKGADFVENNLASVLFQPISMINQTRRNTYLENLYMNFATILSSTLRSVNPTRYTQSAYNITGKAWKEESYVYITWGWISFLAIELITATSFLTLLIVAEGRLASSQVSSPEDRLVFQDIKDSSLAILVALNKGCHGAAGGGLQPMDELKKTARSLRVKLKGNQVVPQEGTAEMASRGD</sequence>
<feature type="transmembrane region" description="Helical" evidence="2">
    <location>
        <begin position="269"/>
        <end position="291"/>
    </location>
</feature>
<reference evidence="3 4" key="1">
    <citation type="journal article" date="2014" name="Proc. Natl. Acad. Sci. U.S.A.">
        <title>Trajectory and genomic determinants of fungal-pathogen speciation and host adaptation.</title>
        <authorList>
            <person name="Hu X."/>
            <person name="Xiao G."/>
            <person name="Zheng P."/>
            <person name="Shang Y."/>
            <person name="Su Y."/>
            <person name="Zhang X."/>
            <person name="Liu X."/>
            <person name="Zhan S."/>
            <person name="St Leger R.J."/>
            <person name="Wang C."/>
        </authorList>
    </citation>
    <scope>NUCLEOTIDE SEQUENCE [LARGE SCALE GENOMIC DNA]</scope>
    <source>
        <strain evidence="3 4">ARSEF 977</strain>
    </source>
</reference>
<evidence type="ECO:0000313" key="3">
    <source>
        <dbReference type="EMBL" id="KID84994.1"/>
    </source>
</evidence>
<keyword evidence="2" id="KW-0472">Membrane</keyword>
<feature type="region of interest" description="Disordered" evidence="1">
    <location>
        <begin position="80"/>
        <end position="112"/>
    </location>
</feature>
<dbReference type="OrthoDB" id="5242705at2759"/>
<feature type="compositionally biased region" description="Basic and acidic residues" evidence="1">
    <location>
        <begin position="31"/>
        <end position="41"/>
    </location>
</feature>
<dbReference type="PANTHER" id="PTHR35394">
    <property type="entry name" value="DUF3176 DOMAIN-CONTAINING PROTEIN"/>
    <property type="match status" value="1"/>
</dbReference>
<organism evidence="3 4">
    <name type="scientific">Metarhizium guizhouense (strain ARSEF 977)</name>
    <dbReference type="NCBI Taxonomy" id="1276136"/>
    <lineage>
        <taxon>Eukaryota</taxon>
        <taxon>Fungi</taxon>
        <taxon>Dikarya</taxon>
        <taxon>Ascomycota</taxon>
        <taxon>Pezizomycotina</taxon>
        <taxon>Sordariomycetes</taxon>
        <taxon>Hypocreomycetidae</taxon>
        <taxon>Hypocreales</taxon>
        <taxon>Clavicipitaceae</taxon>
        <taxon>Metarhizium</taxon>
    </lineage>
</organism>
<keyword evidence="2" id="KW-0812">Transmembrane</keyword>
<dbReference type="HOGENOM" id="CLU_015092_5_0_1"/>
<feature type="region of interest" description="Disordered" evidence="1">
    <location>
        <begin position="1"/>
        <end position="42"/>
    </location>
</feature>
<dbReference type="PANTHER" id="PTHR35394:SF5">
    <property type="entry name" value="DUF3176 DOMAIN-CONTAINING PROTEIN"/>
    <property type="match status" value="1"/>
</dbReference>
<dbReference type="InterPro" id="IPR021514">
    <property type="entry name" value="DUF3176"/>
</dbReference>
<dbReference type="Pfam" id="PF11374">
    <property type="entry name" value="DUF3176"/>
    <property type="match status" value="1"/>
</dbReference>
<dbReference type="Proteomes" id="UP000031192">
    <property type="component" value="Unassembled WGS sequence"/>
</dbReference>
<name>A0A0B4HZ01_METGA</name>
<feature type="compositionally biased region" description="Basic and acidic residues" evidence="1">
    <location>
        <begin position="87"/>
        <end position="97"/>
    </location>
</feature>